<dbReference type="GO" id="GO:0000815">
    <property type="term" value="C:ESCRT III complex"/>
    <property type="evidence" value="ECO:0007669"/>
    <property type="project" value="TreeGrafter"/>
</dbReference>
<dbReference type="Proteomes" id="UP000054097">
    <property type="component" value="Unassembled WGS sequence"/>
</dbReference>
<sequence length="214" mass="24091">MAGWMPNMFGKRDARQSATEAIILLREQLATLDKKEEHLERKVEQEHAKAKALVAAKKTAGASGALRRKKELEKQLEQLEGTRLTLETQVSALESAHFNAQTLAALSNSQRALRQIHRDLNINKVDSILEDLQEEIENSKVLQEAISTPLDGNTVDEDDLLRELEDLERETLDERLRGADSVPVAQPSTKTKTFTVEEEDEEKELRELQASLAL</sequence>
<evidence type="ECO:0000256" key="1">
    <source>
        <dbReference type="ARBA" id="ARBA00004177"/>
    </source>
</evidence>
<dbReference type="STRING" id="933852.A0A0C3AUK3"/>
<dbReference type="GO" id="GO:0032511">
    <property type="term" value="P:late endosome to vacuole transport via multivesicular body sorting pathway"/>
    <property type="evidence" value="ECO:0007669"/>
    <property type="project" value="TreeGrafter"/>
</dbReference>
<reference evidence="9" key="2">
    <citation type="submission" date="2015-01" db="EMBL/GenBank/DDBJ databases">
        <title>Evolutionary Origins and Diversification of the Mycorrhizal Mutualists.</title>
        <authorList>
            <consortium name="DOE Joint Genome Institute"/>
            <consortium name="Mycorrhizal Genomics Consortium"/>
            <person name="Kohler A."/>
            <person name="Kuo A."/>
            <person name="Nagy L.G."/>
            <person name="Floudas D."/>
            <person name="Copeland A."/>
            <person name="Barry K.W."/>
            <person name="Cichocki N."/>
            <person name="Veneault-Fourrey C."/>
            <person name="LaButti K."/>
            <person name="Lindquist E.A."/>
            <person name="Lipzen A."/>
            <person name="Lundell T."/>
            <person name="Morin E."/>
            <person name="Murat C."/>
            <person name="Riley R."/>
            <person name="Ohm R."/>
            <person name="Sun H."/>
            <person name="Tunlid A."/>
            <person name="Henrissat B."/>
            <person name="Grigoriev I.V."/>
            <person name="Hibbett D.S."/>
            <person name="Martin F."/>
        </authorList>
    </citation>
    <scope>NUCLEOTIDE SEQUENCE [LARGE SCALE GENOMIC DNA]</scope>
    <source>
        <strain evidence="9">MAFF 305830</strain>
    </source>
</reference>
<reference evidence="8 9" key="1">
    <citation type="submission" date="2014-04" db="EMBL/GenBank/DDBJ databases">
        <authorList>
            <consortium name="DOE Joint Genome Institute"/>
            <person name="Kuo A."/>
            <person name="Zuccaro A."/>
            <person name="Kohler A."/>
            <person name="Nagy L.G."/>
            <person name="Floudas D."/>
            <person name="Copeland A."/>
            <person name="Barry K.W."/>
            <person name="Cichocki N."/>
            <person name="Veneault-Fourrey C."/>
            <person name="LaButti K."/>
            <person name="Lindquist E.A."/>
            <person name="Lipzen A."/>
            <person name="Lundell T."/>
            <person name="Morin E."/>
            <person name="Murat C."/>
            <person name="Sun H."/>
            <person name="Tunlid A."/>
            <person name="Henrissat B."/>
            <person name="Grigoriev I.V."/>
            <person name="Hibbett D.S."/>
            <person name="Martin F."/>
            <person name="Nordberg H.P."/>
            <person name="Cantor M.N."/>
            <person name="Hua S.X."/>
        </authorList>
    </citation>
    <scope>NUCLEOTIDE SEQUENCE [LARGE SCALE GENOMIC DNA]</scope>
    <source>
        <strain evidence="8 9">MAFF 305830</strain>
    </source>
</reference>
<dbReference type="GO" id="GO:0006900">
    <property type="term" value="P:vesicle budding from membrane"/>
    <property type="evidence" value="ECO:0007669"/>
    <property type="project" value="TreeGrafter"/>
</dbReference>
<dbReference type="Pfam" id="PF03357">
    <property type="entry name" value="Snf7"/>
    <property type="match status" value="1"/>
</dbReference>
<dbReference type="EMBL" id="KN824333">
    <property type="protein sequence ID" value="KIM23709.1"/>
    <property type="molecule type" value="Genomic_DNA"/>
</dbReference>
<dbReference type="GO" id="GO:0009898">
    <property type="term" value="C:cytoplasmic side of plasma membrane"/>
    <property type="evidence" value="ECO:0007669"/>
    <property type="project" value="TreeGrafter"/>
</dbReference>
<dbReference type="AlphaFoldDB" id="A0A0C3AUK3"/>
<evidence type="ECO:0000256" key="6">
    <source>
        <dbReference type="SAM" id="Coils"/>
    </source>
</evidence>
<dbReference type="PANTHER" id="PTHR22761:SF10">
    <property type="entry name" value="GH13992P"/>
    <property type="match status" value="1"/>
</dbReference>
<dbReference type="HOGENOM" id="CLU_071097_1_1_1"/>
<keyword evidence="9" id="KW-1185">Reference proteome</keyword>
<feature type="region of interest" description="Disordered" evidence="7">
    <location>
        <begin position="173"/>
        <end position="214"/>
    </location>
</feature>
<evidence type="ECO:0000256" key="5">
    <source>
        <dbReference type="ARBA" id="ARBA00042586"/>
    </source>
</evidence>
<dbReference type="Gene3D" id="1.10.287.1060">
    <property type="entry name" value="ESAT-6-like"/>
    <property type="match status" value="1"/>
</dbReference>
<dbReference type="PANTHER" id="PTHR22761">
    <property type="entry name" value="CHARGED MULTIVESICULAR BODY PROTEIN"/>
    <property type="match status" value="1"/>
</dbReference>
<dbReference type="OrthoDB" id="5592979at2759"/>
<evidence type="ECO:0000256" key="7">
    <source>
        <dbReference type="SAM" id="MobiDB-lite"/>
    </source>
</evidence>
<comment type="subcellular location">
    <subcellularLocation>
        <location evidence="1">Endosome</location>
    </subcellularLocation>
</comment>
<proteinExistence type="inferred from homology"/>
<evidence type="ECO:0000256" key="3">
    <source>
        <dbReference type="ARBA" id="ARBA00022753"/>
    </source>
</evidence>
<dbReference type="InterPro" id="IPR005024">
    <property type="entry name" value="Snf7_fam"/>
</dbReference>
<feature type="coiled-coil region" evidence="6">
    <location>
        <begin position="22"/>
        <end position="96"/>
    </location>
</feature>
<name>A0A0C3AUK3_SERVB</name>
<evidence type="ECO:0000256" key="2">
    <source>
        <dbReference type="ARBA" id="ARBA00006190"/>
    </source>
</evidence>
<evidence type="ECO:0000313" key="8">
    <source>
        <dbReference type="EMBL" id="KIM23709.1"/>
    </source>
</evidence>
<accession>A0A0C3AUK3</accession>
<gene>
    <name evidence="8" type="ORF">M408DRAFT_332201</name>
</gene>
<keyword evidence="6" id="KW-0175">Coiled coil</keyword>
<evidence type="ECO:0000313" key="9">
    <source>
        <dbReference type="Proteomes" id="UP000054097"/>
    </source>
</evidence>
<keyword evidence="3" id="KW-0967">Endosome</keyword>
<evidence type="ECO:0000256" key="4">
    <source>
        <dbReference type="ARBA" id="ARBA00040017"/>
    </source>
</evidence>
<dbReference type="GO" id="GO:0005771">
    <property type="term" value="C:multivesicular body"/>
    <property type="evidence" value="ECO:0007669"/>
    <property type="project" value="TreeGrafter"/>
</dbReference>
<organism evidence="8 9">
    <name type="scientific">Serendipita vermifera MAFF 305830</name>
    <dbReference type="NCBI Taxonomy" id="933852"/>
    <lineage>
        <taxon>Eukaryota</taxon>
        <taxon>Fungi</taxon>
        <taxon>Dikarya</taxon>
        <taxon>Basidiomycota</taxon>
        <taxon>Agaricomycotina</taxon>
        <taxon>Agaricomycetes</taxon>
        <taxon>Sebacinales</taxon>
        <taxon>Serendipitaceae</taxon>
        <taxon>Serendipita</taxon>
    </lineage>
</organism>
<protein>
    <recommendedName>
        <fullName evidence="4">Vacuolar-sorting protein SNF7</fullName>
    </recommendedName>
    <alternativeName>
        <fullName evidence="5">Vacuolar protein-sorting-associated protein 32</fullName>
    </alternativeName>
</protein>
<comment type="similarity">
    <text evidence="2">Belongs to the SNF7 family.</text>
</comment>